<evidence type="ECO:0000259" key="7">
    <source>
        <dbReference type="PROSITE" id="PS50906"/>
    </source>
</evidence>
<dbReference type="InterPro" id="IPR003594">
    <property type="entry name" value="HATPase_dom"/>
</dbReference>
<dbReference type="InterPro" id="IPR010910">
    <property type="entry name" value="Nitrate/nitrite_sensing_bac"/>
</dbReference>
<dbReference type="RefSeq" id="WP_345432239.1">
    <property type="nucleotide sequence ID" value="NZ_BAABHK010000005.1"/>
</dbReference>
<dbReference type="EMBL" id="BAABHK010000005">
    <property type="protein sequence ID" value="GAA4627187.1"/>
    <property type="molecule type" value="Genomic_DNA"/>
</dbReference>
<evidence type="ECO:0000256" key="6">
    <source>
        <dbReference type="SAM" id="MobiDB-lite"/>
    </source>
</evidence>
<feature type="compositionally biased region" description="Basic and acidic residues" evidence="6">
    <location>
        <begin position="954"/>
        <end position="970"/>
    </location>
</feature>
<keyword evidence="9" id="KW-1185">Reference proteome</keyword>
<dbReference type="PANTHER" id="PTHR45436">
    <property type="entry name" value="SENSOR HISTIDINE KINASE YKOH"/>
    <property type="match status" value="1"/>
</dbReference>
<keyword evidence="5" id="KW-0418">Kinase</keyword>
<evidence type="ECO:0000313" key="9">
    <source>
        <dbReference type="Proteomes" id="UP001501442"/>
    </source>
</evidence>
<evidence type="ECO:0000256" key="3">
    <source>
        <dbReference type="ARBA" id="ARBA00022553"/>
    </source>
</evidence>
<dbReference type="Pfam" id="PF02518">
    <property type="entry name" value="HATPase_c"/>
    <property type="match status" value="1"/>
</dbReference>
<feature type="compositionally biased region" description="Low complexity" evidence="6">
    <location>
        <begin position="809"/>
        <end position="818"/>
    </location>
</feature>
<dbReference type="Proteomes" id="UP001501442">
    <property type="component" value="Unassembled WGS sequence"/>
</dbReference>
<organism evidence="8 9">
    <name type="scientific">Actinoallomurus vinaceus</name>
    <dbReference type="NCBI Taxonomy" id="1080074"/>
    <lineage>
        <taxon>Bacteria</taxon>
        <taxon>Bacillati</taxon>
        <taxon>Actinomycetota</taxon>
        <taxon>Actinomycetes</taxon>
        <taxon>Streptosporangiales</taxon>
        <taxon>Thermomonosporaceae</taxon>
        <taxon>Actinoallomurus</taxon>
    </lineage>
</organism>
<gene>
    <name evidence="8" type="ORF">GCM10023196_038390</name>
</gene>
<feature type="compositionally biased region" description="Low complexity" evidence="6">
    <location>
        <begin position="886"/>
        <end position="903"/>
    </location>
</feature>
<dbReference type="Pfam" id="PF08376">
    <property type="entry name" value="NIT"/>
    <property type="match status" value="1"/>
</dbReference>
<dbReference type="SMART" id="SM00387">
    <property type="entry name" value="HATPase_c"/>
    <property type="match status" value="1"/>
</dbReference>
<protein>
    <recommendedName>
        <fullName evidence="2">histidine kinase</fullName>
        <ecNumber evidence="2">2.7.13.3</ecNumber>
    </recommendedName>
</protein>
<comment type="catalytic activity">
    <reaction evidence="1">
        <text>ATP + protein L-histidine = ADP + protein N-phospho-L-histidine.</text>
        <dbReference type="EC" id="2.7.13.3"/>
    </reaction>
</comment>
<reference evidence="9" key="1">
    <citation type="journal article" date="2019" name="Int. J. Syst. Evol. Microbiol.">
        <title>The Global Catalogue of Microorganisms (GCM) 10K type strain sequencing project: providing services to taxonomists for standard genome sequencing and annotation.</title>
        <authorList>
            <consortium name="The Broad Institute Genomics Platform"/>
            <consortium name="The Broad Institute Genome Sequencing Center for Infectious Disease"/>
            <person name="Wu L."/>
            <person name="Ma J."/>
        </authorList>
    </citation>
    <scope>NUCLEOTIDE SEQUENCE [LARGE SCALE GENOMIC DNA]</scope>
    <source>
        <strain evidence="9">JCM 17939</strain>
    </source>
</reference>
<feature type="region of interest" description="Disordered" evidence="6">
    <location>
        <begin position="683"/>
        <end position="970"/>
    </location>
</feature>
<evidence type="ECO:0000256" key="5">
    <source>
        <dbReference type="ARBA" id="ARBA00022777"/>
    </source>
</evidence>
<keyword evidence="3" id="KW-0597">Phosphoprotein</keyword>
<sequence>MGSDVSRRPSRSRVGRIFRSVRFKISLLLIVPLVSLSTLWAFAASITLGDGLNLRHVNTIQDHLGYPSGALGSALEQERRLSMVFLGSKSAGDRASMESGRLVTDRQADLFRRLVSDPGAQNVANAQAKQWTREVLEHLNALHGKRQAIDSGSVKRAQVFTDFSDTLGDINALQSSLSTLADPDITKDAKTQVALGRAREVLSQEDSLLSGALAAGRLTFPEHVQFTKLVGTQRSLYDEVFPDLRPADRAYYQRIVSTPEYSRLQQLENRFTDNMPHQPAKTGMGGMPGKAAPNPLAGMDVTWKTTVSSVITRMRGLELQSTADAAKRAKPISDGIILRIALAGALGLVAVIASLILSLWVGRSVIRELTGLRRAALDLANERLPSVIRRLRRGEEVDVAAEAPPLSFGTQEIDQVGQAFNAARRTAIQGAVEEAGLRRSISEVFLNLARRNQALLHRQLSLLDSMERRVTEPDELDDLFRLDHLATRMRRHAEGLIILSGQAPGRGWRNPVPAVDVARAAAAEVEDYARVTVATMPRVAIAGPAVADLIHLLAELIENATLFSPPDTTVQVTGQLVAHGFAFEVEDRGLSMDQASLDRANERLASPPEFDLSNSAQLGLFVVGRLAQRHRVQVTLRTSPYGGTTAIVLLPDAIVARGDERPELESGPIAATRRGEDALVPIGAIGAPTRPGGPSDPGPITGPITGPIQAVQGDRPPLPQRRSDTGGQPTYPAGPYDAKPYGASGSRGSDGRPQTSAGQDDAMGPDTGSFPVDAYGTGTSAYGPGLGGHDAAPGSYDQRGETNPYGTGASDYAAASDHSAGEYSGQWSPPSIAGAGDDRPPLPARNGGATERPPLPTRHSGTPGGATAPPPPSRSLFEPIEETARPETAAAPETTAEPAAPGTKPSLPRRVRQANLAPQLREDVEPVDNATSNERSPEELRTMLSSIQKGWLRGRSDAEKTAPHHEEEDI</sequence>
<dbReference type="SUPFAM" id="SSF55874">
    <property type="entry name" value="ATPase domain of HSP90 chaperone/DNA topoisomerase II/histidine kinase"/>
    <property type="match status" value="1"/>
</dbReference>
<proteinExistence type="predicted"/>
<dbReference type="InterPro" id="IPR050428">
    <property type="entry name" value="TCS_sensor_his_kinase"/>
</dbReference>
<evidence type="ECO:0000256" key="1">
    <source>
        <dbReference type="ARBA" id="ARBA00000085"/>
    </source>
</evidence>
<dbReference type="InterPro" id="IPR013587">
    <property type="entry name" value="Nitrate/nitrite_sensing"/>
</dbReference>
<feature type="domain" description="NIT" evidence="7">
    <location>
        <begin position="66"/>
        <end position="332"/>
    </location>
</feature>
<keyword evidence="4" id="KW-0808">Transferase</keyword>
<dbReference type="PANTHER" id="PTHR45436:SF5">
    <property type="entry name" value="SENSOR HISTIDINE KINASE TRCS"/>
    <property type="match status" value="1"/>
</dbReference>
<comment type="caution">
    <text evidence="8">The sequence shown here is derived from an EMBL/GenBank/DDBJ whole genome shotgun (WGS) entry which is preliminary data.</text>
</comment>
<accession>A0ABP8UE95</accession>
<evidence type="ECO:0000256" key="4">
    <source>
        <dbReference type="ARBA" id="ARBA00022679"/>
    </source>
</evidence>
<dbReference type="EC" id="2.7.13.3" evidence="2"/>
<evidence type="ECO:0000256" key="2">
    <source>
        <dbReference type="ARBA" id="ARBA00012438"/>
    </source>
</evidence>
<evidence type="ECO:0000313" key="8">
    <source>
        <dbReference type="EMBL" id="GAA4627187.1"/>
    </source>
</evidence>
<dbReference type="InterPro" id="IPR036890">
    <property type="entry name" value="HATPase_C_sf"/>
</dbReference>
<name>A0ABP8UE95_9ACTN</name>
<dbReference type="PROSITE" id="PS50906">
    <property type="entry name" value="NIT"/>
    <property type="match status" value="1"/>
</dbReference>
<dbReference type="Gene3D" id="3.30.565.10">
    <property type="entry name" value="Histidine kinase-like ATPase, C-terminal domain"/>
    <property type="match status" value="1"/>
</dbReference>
<feature type="compositionally biased region" description="Low complexity" evidence="6">
    <location>
        <begin position="698"/>
        <end position="708"/>
    </location>
</feature>